<gene>
    <name evidence="9" type="ORF">QOZ99_002720</name>
</gene>
<dbReference type="Pfam" id="PF00005">
    <property type="entry name" value="ABC_tran"/>
    <property type="match status" value="1"/>
</dbReference>
<keyword evidence="3" id="KW-0813">Transport</keyword>
<dbReference type="SMART" id="SM00382">
    <property type="entry name" value="AAA"/>
    <property type="match status" value="1"/>
</dbReference>
<dbReference type="InterPro" id="IPR050388">
    <property type="entry name" value="ABC_Ni/Peptide_Import"/>
</dbReference>
<sequence length="332" mass="35241">MAVPLLDIKGLAVTIPTRGGERAAVSNVDFSVDRGEVVGLVGESGSGKSLSMLAVMGLLPRQFGVSGSIRFDGEEIAGAPERRLRALRGRRIAMVFQDPMTALNPVQTIGAQITEMIRLHNAGMSRAQVRQKALSLLEAVAIPAPERRFDQYPHEFSGGMRQRVVIAIAIANDPDLLIADEPTTALDVTIQAQIMEIFAGLRAERGMAIVLITHDLGLVAGLADRMSVLYAGRIAERGPVGPLFAAPRHPYTASLLAAVPSIDDVSERLHAIPGTPPSLSERPPGCAFAPRCDFAVPACRASEPDLTRVGGSVVACHRANDPAFAARLKEPA</sequence>
<organism evidence="9 10">
    <name type="scientific">Ancylobacter amanitiformis</name>
    <dbReference type="NCBI Taxonomy" id="217069"/>
    <lineage>
        <taxon>Bacteria</taxon>
        <taxon>Pseudomonadati</taxon>
        <taxon>Pseudomonadota</taxon>
        <taxon>Alphaproteobacteria</taxon>
        <taxon>Hyphomicrobiales</taxon>
        <taxon>Xanthobacteraceae</taxon>
        <taxon>Ancylobacter</taxon>
    </lineage>
</organism>
<proteinExistence type="inferred from homology"/>
<evidence type="ECO:0000256" key="1">
    <source>
        <dbReference type="ARBA" id="ARBA00004417"/>
    </source>
</evidence>
<dbReference type="InterPro" id="IPR017871">
    <property type="entry name" value="ABC_transporter-like_CS"/>
</dbReference>
<evidence type="ECO:0000256" key="2">
    <source>
        <dbReference type="ARBA" id="ARBA00005417"/>
    </source>
</evidence>
<evidence type="ECO:0000259" key="8">
    <source>
        <dbReference type="PROSITE" id="PS50893"/>
    </source>
</evidence>
<dbReference type="Gene3D" id="3.40.50.300">
    <property type="entry name" value="P-loop containing nucleotide triphosphate hydrolases"/>
    <property type="match status" value="1"/>
</dbReference>
<keyword evidence="7" id="KW-0472">Membrane</keyword>
<dbReference type="Proteomes" id="UP001235094">
    <property type="component" value="Unassembled WGS sequence"/>
</dbReference>
<dbReference type="PANTHER" id="PTHR43297">
    <property type="entry name" value="OLIGOPEPTIDE TRANSPORT ATP-BINDING PROTEIN APPD"/>
    <property type="match status" value="1"/>
</dbReference>
<dbReference type="NCBIfam" id="TIGR01727">
    <property type="entry name" value="oligo_HPY"/>
    <property type="match status" value="1"/>
</dbReference>
<keyword evidence="6 9" id="KW-0067">ATP-binding</keyword>
<dbReference type="EMBL" id="JAUSVR010000008">
    <property type="protein sequence ID" value="MDQ0511821.1"/>
    <property type="molecule type" value="Genomic_DNA"/>
</dbReference>
<dbReference type="Pfam" id="PF08352">
    <property type="entry name" value="oligo_HPY"/>
    <property type="match status" value="1"/>
</dbReference>
<evidence type="ECO:0000256" key="5">
    <source>
        <dbReference type="ARBA" id="ARBA00022741"/>
    </source>
</evidence>
<dbReference type="GO" id="GO:0005524">
    <property type="term" value="F:ATP binding"/>
    <property type="evidence" value="ECO:0007669"/>
    <property type="project" value="UniProtKB-KW"/>
</dbReference>
<dbReference type="PROSITE" id="PS00211">
    <property type="entry name" value="ABC_TRANSPORTER_1"/>
    <property type="match status" value="1"/>
</dbReference>
<dbReference type="InterPro" id="IPR003439">
    <property type="entry name" value="ABC_transporter-like_ATP-bd"/>
</dbReference>
<evidence type="ECO:0000313" key="10">
    <source>
        <dbReference type="Proteomes" id="UP001235094"/>
    </source>
</evidence>
<comment type="similarity">
    <text evidence="2">Belongs to the ABC transporter superfamily.</text>
</comment>
<dbReference type="InterPro" id="IPR003593">
    <property type="entry name" value="AAA+_ATPase"/>
</dbReference>
<keyword evidence="5" id="KW-0547">Nucleotide-binding</keyword>
<reference evidence="9 10" key="1">
    <citation type="submission" date="2023-07" db="EMBL/GenBank/DDBJ databases">
        <title>Genomic Encyclopedia of Type Strains, Phase IV (KMG-IV): sequencing the most valuable type-strain genomes for metagenomic binning, comparative biology and taxonomic classification.</title>
        <authorList>
            <person name="Goeker M."/>
        </authorList>
    </citation>
    <scope>NUCLEOTIDE SEQUENCE [LARGE SCALE GENOMIC DNA]</scope>
    <source>
        <strain evidence="9 10">DSM 15561</strain>
    </source>
</reference>
<dbReference type="PANTHER" id="PTHR43297:SF2">
    <property type="entry name" value="DIPEPTIDE TRANSPORT ATP-BINDING PROTEIN DPPD"/>
    <property type="match status" value="1"/>
</dbReference>
<evidence type="ECO:0000256" key="3">
    <source>
        <dbReference type="ARBA" id="ARBA00022448"/>
    </source>
</evidence>
<comment type="subcellular location">
    <subcellularLocation>
        <location evidence="1">Cell inner membrane</location>
        <topology evidence="1">Peripheral membrane protein</topology>
    </subcellularLocation>
</comment>
<dbReference type="RefSeq" id="WP_306890511.1">
    <property type="nucleotide sequence ID" value="NZ_JAUSVR010000008.1"/>
</dbReference>
<dbReference type="PROSITE" id="PS50893">
    <property type="entry name" value="ABC_TRANSPORTER_2"/>
    <property type="match status" value="1"/>
</dbReference>
<dbReference type="InterPro" id="IPR013563">
    <property type="entry name" value="Oligopep_ABC_C"/>
</dbReference>
<name>A0ABU0LSY8_9HYPH</name>
<keyword evidence="4" id="KW-1003">Cell membrane</keyword>
<keyword evidence="10" id="KW-1185">Reference proteome</keyword>
<dbReference type="CDD" id="cd03257">
    <property type="entry name" value="ABC_NikE_OppD_transporters"/>
    <property type="match status" value="1"/>
</dbReference>
<evidence type="ECO:0000256" key="4">
    <source>
        <dbReference type="ARBA" id="ARBA00022475"/>
    </source>
</evidence>
<accession>A0ABU0LSY8</accession>
<evidence type="ECO:0000256" key="7">
    <source>
        <dbReference type="ARBA" id="ARBA00023136"/>
    </source>
</evidence>
<evidence type="ECO:0000313" key="9">
    <source>
        <dbReference type="EMBL" id="MDQ0511821.1"/>
    </source>
</evidence>
<evidence type="ECO:0000256" key="6">
    <source>
        <dbReference type="ARBA" id="ARBA00022840"/>
    </source>
</evidence>
<protein>
    <submittedName>
        <fullName evidence="9">Oligopeptide/dipeptide ABC transporter ATP-binding protein</fullName>
    </submittedName>
</protein>
<dbReference type="InterPro" id="IPR027417">
    <property type="entry name" value="P-loop_NTPase"/>
</dbReference>
<feature type="domain" description="ABC transporter" evidence="8">
    <location>
        <begin position="6"/>
        <end position="256"/>
    </location>
</feature>
<dbReference type="SUPFAM" id="SSF52540">
    <property type="entry name" value="P-loop containing nucleoside triphosphate hydrolases"/>
    <property type="match status" value="1"/>
</dbReference>
<comment type="caution">
    <text evidence="9">The sequence shown here is derived from an EMBL/GenBank/DDBJ whole genome shotgun (WGS) entry which is preliminary data.</text>
</comment>